<comment type="caution">
    <text evidence="4">The sequence shown here is derived from an EMBL/GenBank/DDBJ whole genome shotgun (WGS) entry which is preliminary data.</text>
</comment>
<dbReference type="InterPro" id="IPR011009">
    <property type="entry name" value="Kinase-like_dom_sf"/>
</dbReference>
<dbReference type="InParanoid" id="A0A1Z5KSX9"/>
<feature type="chain" id="PRO_5013187697" description="ABC1 atypical kinase-like domain-containing protein" evidence="2">
    <location>
        <begin position="22"/>
        <end position="822"/>
    </location>
</feature>
<dbReference type="PANTHER" id="PTHR10566:SF118">
    <property type="entry name" value="PROTEIN KINASE DOMAIN-CONTAINING PROTEIN"/>
    <property type="match status" value="1"/>
</dbReference>
<evidence type="ECO:0000313" key="4">
    <source>
        <dbReference type="EMBL" id="GAX29038.1"/>
    </source>
</evidence>
<feature type="domain" description="ABC1 atypical kinase-like" evidence="3">
    <location>
        <begin position="232"/>
        <end position="471"/>
    </location>
</feature>
<reference evidence="4 5" key="1">
    <citation type="journal article" date="2015" name="Plant Cell">
        <title>Oil accumulation by the oleaginous diatom Fistulifera solaris as revealed by the genome and transcriptome.</title>
        <authorList>
            <person name="Tanaka T."/>
            <person name="Maeda Y."/>
            <person name="Veluchamy A."/>
            <person name="Tanaka M."/>
            <person name="Abida H."/>
            <person name="Marechal E."/>
            <person name="Bowler C."/>
            <person name="Muto M."/>
            <person name="Sunaga Y."/>
            <person name="Tanaka M."/>
            <person name="Yoshino T."/>
            <person name="Taniguchi T."/>
            <person name="Fukuda Y."/>
            <person name="Nemoto M."/>
            <person name="Matsumoto M."/>
            <person name="Wong P.S."/>
            <person name="Aburatani S."/>
            <person name="Fujibuchi W."/>
        </authorList>
    </citation>
    <scope>NUCLEOTIDE SEQUENCE [LARGE SCALE GENOMIC DNA]</scope>
    <source>
        <strain evidence="4 5">JPCC DA0580</strain>
    </source>
</reference>
<dbReference type="OrthoDB" id="42365at2759"/>
<proteinExistence type="inferred from homology"/>
<dbReference type="PANTHER" id="PTHR10566">
    <property type="entry name" value="CHAPERONE-ACTIVITY OF BC1 COMPLEX CABC1 -RELATED"/>
    <property type="match status" value="1"/>
</dbReference>
<dbReference type="AlphaFoldDB" id="A0A1Z5KSX9"/>
<evidence type="ECO:0000259" key="3">
    <source>
        <dbReference type="Pfam" id="PF03109"/>
    </source>
</evidence>
<dbReference type="InterPro" id="IPR050154">
    <property type="entry name" value="UbiB_kinase"/>
</dbReference>
<feature type="signal peptide" evidence="2">
    <location>
        <begin position="1"/>
        <end position="21"/>
    </location>
</feature>
<gene>
    <name evidence="4" type="ORF">FisN_7Hh370</name>
</gene>
<organism evidence="4 5">
    <name type="scientific">Fistulifera solaris</name>
    <name type="common">Oleaginous diatom</name>
    <dbReference type="NCBI Taxonomy" id="1519565"/>
    <lineage>
        <taxon>Eukaryota</taxon>
        <taxon>Sar</taxon>
        <taxon>Stramenopiles</taxon>
        <taxon>Ochrophyta</taxon>
        <taxon>Bacillariophyta</taxon>
        <taxon>Bacillariophyceae</taxon>
        <taxon>Bacillariophycidae</taxon>
        <taxon>Naviculales</taxon>
        <taxon>Naviculaceae</taxon>
        <taxon>Fistulifera</taxon>
    </lineage>
</organism>
<dbReference type="EMBL" id="BDSP01000285">
    <property type="protein sequence ID" value="GAX29038.1"/>
    <property type="molecule type" value="Genomic_DNA"/>
</dbReference>
<dbReference type="Proteomes" id="UP000198406">
    <property type="component" value="Unassembled WGS sequence"/>
</dbReference>
<protein>
    <recommendedName>
        <fullName evidence="3">ABC1 atypical kinase-like domain-containing protein</fullName>
    </recommendedName>
</protein>
<evidence type="ECO:0000256" key="1">
    <source>
        <dbReference type="ARBA" id="ARBA00009670"/>
    </source>
</evidence>
<name>A0A1Z5KSX9_FISSO</name>
<dbReference type="InterPro" id="IPR004147">
    <property type="entry name" value="ABC1_dom"/>
</dbReference>
<accession>A0A1Z5KSX9</accession>
<evidence type="ECO:0000256" key="2">
    <source>
        <dbReference type="SAM" id="SignalP"/>
    </source>
</evidence>
<keyword evidence="2" id="KW-0732">Signal</keyword>
<dbReference type="SUPFAM" id="SSF56112">
    <property type="entry name" value="Protein kinase-like (PK-like)"/>
    <property type="match status" value="1"/>
</dbReference>
<evidence type="ECO:0000313" key="5">
    <source>
        <dbReference type="Proteomes" id="UP000198406"/>
    </source>
</evidence>
<dbReference type="Pfam" id="PF03109">
    <property type="entry name" value="ABC1"/>
    <property type="match status" value="1"/>
</dbReference>
<sequence length="822" mass="93211">MMRHWAVIATILVVLQRHGDALVPSLAIRRPTTQLQATTTTTNEAWERLTNRLQEATVSPPLWGESTSNELLSMKQQVVSWFSHLSDVSSWTPPFTASPLTWAVVTILSTLSLLYTLSFPAPDYRQNKEPYARGQYDPIAAQLYYPQQAPLVVLQRLLQLFRLSNSFIWKVFIWDKYIMKQNTNNPVIQQQRANELLSIVQQLGPTAIKIGQALSVRPDLIASEYAQALATLQDAVPPFENAQPVWEQYTADQIPPNVQVNFDQPPMASASIGQVYQGTIPETGQTVAIKLQRPNVLAEIALDLYIVQNILLPLYQSIPANANSNLQPLIQEWGRGFIAELDYRQEARTTMQFNQAMQERQLDKVLMAPKVVWYSERVLMTEWVFGKRLDQIDDPKLVPQYCSVALNAYLIMLLELQQLHCDPHPGNLLISSKDNKLCILDFGMTLPIDSNLQYRLLEFVAHLTAEQYDSLPQDLCQLGFLKPEKLEFAQRSGVLEPLKYFLKQAGKGGGADQVRERIFDEYRAKYPGLSDDELRIEMRSEMKSRMQDIVQRESIATGITMQVEDLQEQNRDSFQIPEWFVYTSRAFLTLEGVSLQADPSYSLIQSCFPYVAQRLVADEDPRAKRALQELLYGSMDNTRAKRLQDLAQGITSYKATNTKTVSAQDNTAATIALIKDGADILLNPKGNLLQTILLEEGALAASAQVKDLLQQNLLLPSRVRELLSLPKEIELPLEKPLQVLLRKTPSEEQAQTLASTLFEMVQEQQQPSLPSRSLELEQTAILLKELRESAPKYGPWMGTLGNKFVAQLWKTVQNNWQQLEKQ</sequence>
<keyword evidence="5" id="KW-1185">Reference proteome</keyword>
<dbReference type="CDD" id="cd05121">
    <property type="entry name" value="ABC1_ADCK3-like"/>
    <property type="match status" value="1"/>
</dbReference>
<comment type="similarity">
    <text evidence="1">Belongs to the protein kinase superfamily. ADCK protein kinase family.</text>
</comment>